<dbReference type="Gene3D" id="2.150.10.10">
    <property type="entry name" value="Serralysin-like metalloprotease, C-terminal"/>
    <property type="match status" value="2"/>
</dbReference>
<dbReference type="EC" id="3.4.21.-" evidence="8"/>
<dbReference type="Proteomes" id="UP000040841">
    <property type="component" value="Unassembled WGS sequence"/>
</dbReference>
<dbReference type="InterPro" id="IPR008979">
    <property type="entry name" value="Galactose-bd-like_sf"/>
</dbReference>
<keyword evidence="4" id="KW-0106">Calcium</keyword>
<keyword evidence="1 8" id="KW-0645">Protease</keyword>
<keyword evidence="3" id="KW-0720">Serine protease</keyword>
<protein>
    <submittedName>
        <fullName evidence="8">Serine protease</fullName>
        <ecNumber evidence="8">3.4.21.-</ecNumber>
    </submittedName>
</protein>
<gene>
    <name evidence="8" type="primary">aspA_2</name>
    <name evidence="8" type="ORF">ERS008502_03819</name>
</gene>
<dbReference type="InterPro" id="IPR036852">
    <property type="entry name" value="Peptidase_S8/S53_dom_sf"/>
</dbReference>
<dbReference type="Gene3D" id="2.60.120.260">
    <property type="entry name" value="Galactose-binding domain-like"/>
    <property type="match status" value="1"/>
</dbReference>
<evidence type="ECO:0000313" key="8">
    <source>
        <dbReference type="EMBL" id="CNI63132.1"/>
    </source>
</evidence>
<dbReference type="GO" id="GO:0012505">
    <property type="term" value="C:endomembrane system"/>
    <property type="evidence" value="ECO:0007669"/>
    <property type="project" value="UniProtKB-ARBA"/>
</dbReference>
<dbReference type="SUPFAM" id="SSF49785">
    <property type="entry name" value="Galactose-binding domain-like"/>
    <property type="match status" value="1"/>
</dbReference>
<name>A0AA36LQ52_YERMO</name>
<dbReference type="RefSeq" id="WP_049679234.1">
    <property type="nucleotide sequence ID" value="NZ_CABMMJ010000015.1"/>
</dbReference>
<dbReference type="InterPro" id="IPR011049">
    <property type="entry name" value="Serralysin-like_metalloprot_C"/>
</dbReference>
<dbReference type="GO" id="GO:0004252">
    <property type="term" value="F:serine-type endopeptidase activity"/>
    <property type="evidence" value="ECO:0007669"/>
    <property type="project" value="InterPro"/>
</dbReference>
<proteinExistence type="inferred from homology"/>
<evidence type="ECO:0000256" key="4">
    <source>
        <dbReference type="ARBA" id="ARBA00022837"/>
    </source>
</evidence>
<keyword evidence="2 8" id="KW-0378">Hydrolase</keyword>
<evidence type="ECO:0000313" key="9">
    <source>
        <dbReference type="Proteomes" id="UP000040841"/>
    </source>
</evidence>
<dbReference type="PROSITE" id="PS51829">
    <property type="entry name" value="P_HOMO_B"/>
    <property type="match status" value="1"/>
</dbReference>
<dbReference type="InterPro" id="IPR001343">
    <property type="entry name" value="Hemolysn_Ca-bd"/>
</dbReference>
<evidence type="ECO:0000256" key="3">
    <source>
        <dbReference type="ARBA" id="ARBA00022825"/>
    </source>
</evidence>
<comment type="caution">
    <text evidence="8">The sequence shown here is derived from an EMBL/GenBank/DDBJ whole genome shotgun (WGS) entry which is preliminary data.</text>
</comment>
<dbReference type="PANTHER" id="PTHR42884:SF14">
    <property type="entry name" value="NEUROENDOCRINE CONVERTASE 1"/>
    <property type="match status" value="1"/>
</dbReference>
<evidence type="ECO:0000256" key="1">
    <source>
        <dbReference type="ARBA" id="ARBA00022670"/>
    </source>
</evidence>
<accession>A0AA36LQ52</accession>
<dbReference type="Pfam" id="PF00082">
    <property type="entry name" value="Peptidase_S8"/>
    <property type="match status" value="1"/>
</dbReference>
<dbReference type="Pfam" id="PF00353">
    <property type="entry name" value="HemolysinCabind"/>
    <property type="match status" value="4"/>
</dbReference>
<dbReference type="InterPro" id="IPR023828">
    <property type="entry name" value="Peptidase_S8_Ser-AS"/>
</dbReference>
<dbReference type="Gene3D" id="3.40.50.200">
    <property type="entry name" value="Peptidase S8/S53 domain"/>
    <property type="match status" value="1"/>
</dbReference>
<reference evidence="8 9" key="1">
    <citation type="submission" date="2015-03" db="EMBL/GenBank/DDBJ databases">
        <authorList>
            <consortium name="Pathogen Informatics"/>
            <person name="Murphy D."/>
        </authorList>
    </citation>
    <scope>NUCLEOTIDE SEQUENCE [LARGE SCALE GENOMIC DNA]</scope>
    <source>
        <strain evidence="8 9">FE82747</strain>
    </source>
</reference>
<feature type="compositionally biased region" description="Polar residues" evidence="6">
    <location>
        <begin position="1348"/>
        <end position="1363"/>
    </location>
</feature>
<dbReference type="InterPro" id="IPR000209">
    <property type="entry name" value="Peptidase_S8/S53_dom"/>
</dbReference>
<dbReference type="SUPFAM" id="SSF52743">
    <property type="entry name" value="Subtilisin-like"/>
    <property type="match status" value="1"/>
</dbReference>
<organism evidence="8 9">
    <name type="scientific">Yersinia mollaretii</name>
    <dbReference type="NCBI Taxonomy" id="33060"/>
    <lineage>
        <taxon>Bacteria</taxon>
        <taxon>Pseudomonadati</taxon>
        <taxon>Pseudomonadota</taxon>
        <taxon>Gammaproteobacteria</taxon>
        <taxon>Enterobacterales</taxon>
        <taxon>Yersiniaceae</taxon>
        <taxon>Yersinia</taxon>
    </lineage>
</organism>
<dbReference type="GO" id="GO:0016020">
    <property type="term" value="C:membrane"/>
    <property type="evidence" value="ECO:0007669"/>
    <property type="project" value="TreeGrafter"/>
</dbReference>
<sequence>MLQQNRNAGELQLNAADLACARQLLESHQESKDPSPMYDFLIAKGDRYATLANGVARGNSIAGGMAIHYLESVAASHNQPINEGQLNDIRFAMAHGYLDMQQDRLDKSGDTIYGDINHKQAALFHNRVFREFVLPPEAWTLDPVFKAIDEKSRPVYWEQVLNAAGKPVEELKLSVDTYQKMALSSKLAPDEIQKSSQEWFARVDSPSGYWALGKSATSQLFTPPDETPIDTPQCNIDINITPTPQATQRITDEDQAQRDVTNGYLVNKPTHSLSFTDDSLDNTDFTSVQMGSIASGGIRPGEIQLDPNIQPSRYLSEYYLERPRYILPESGLFDAATLNGLSAQTTINTYVDPLLLDLTGSGVKMVGLREGVLFDTDNSGSLKRTGWAGPHIGMLVIDNGSGKIENISQMYSEYYAGAAGIEGQPGEKRYQDGFAALASEDSDGNGVIDERDPIWHKLRIWHDRLRNGIVDQGELASLDRWRISEIHVKASAVGHDDDHGNRVMARSIFMMNGKLREVLAVNFVSSPVSNTILKRDDNGAFIRSVSEEVATTAYIQLENKKASLSADELAVNHLYGGNQDDTLIASAAGSWLVGRGGSNIYKGGTGNDVFVISASDMPSHIQGNGGRDTVLISGDKGVALNMARSGITIAQGGDGDDILVSGGDSGVFMKGGNGNSTLVGGGGNDVLSGGRGKNRIVGGSGKAVIYAGPQGDTIYASEQGSIIHAGGGADRIYGNKHNDVIVAGQGDALIDGGGGINVVALHGSYADYTITRTESGYQVKDKVAGRDGTLTLKNIQKLNFADISAVELGIKTIIPLNDILIYGDGSPISRSLNTNIPAQAVLGNDFRFNTEAPLVIASVSDAIGGTAQLKESGDVLFIPDSTFTGVMSFNYEVKSVEGDSALSVLDLSNGESATMRATVVMRSADIPHDPLFAQQTYLNDINVIPVWLDYTGKGVRMGQFEPGGEFATAPEIFDIQHPDLAANVDPHWLATQKKTGELPDEISNHASMVAGVMVAAKNQVGGVGVAYEAQLGGHYLSNDGADLTTLGKMSSYDIVNHSWGFKQEFAISNVSSGMINLANTLNMTLHYAAANGRGGLGTIIVTTGGNQREQGGSTQGSLMSNSRFAIQVAAMNSKADLSTLQTNRVPFSNRGASLLVSAPGSHILSSSQQITAERGAVFGAQYSREQGTSFAAPIISGITALMLQANPNLGYRDVQQILALSARRVNDLTTQWRTNNAKNWNGGGMHVSHDYGFGAVDARAAVRLAESWTGQKTDENQQVLAASHQFSAGKSLSGGETRAASLFLRGDLDVEQVEVDFSAHVGRLGDLTLTLVSPNGTKSMLLDRTGKKATNSSDQQDTGSQISGDFHHTFMSTLQRGENSGGMWRLVVKSAENGLPIDLKHWSVRLFGNPVSRDDTYFYTDEFATLVKKSPTRASLHDAIDGVAGGRNTLNMAAISGDVRANLLTGNASLGSAPLTLHSPESIHNLISGDGNDVLTAGRESSVLDGGRGLNTLEGGSGKDIFVVRKRANGIDWIVNFDADKREVIQLVGFADKRFAALQLKQEEKDVRVQLADNQYLLIKDRQVAALKDHHFHFEDTFAPPAGYFDSNMRINTPALKKLTVQDNPAAPKQTGIMLNGGGGGVSLSFVDNKMAASLVGKVYQRENAKPALFAVMRQEGRSDYGNAIRGFRHGIDKIDLSAVAIRHFSELTLSKRKSVVINGLALIQGVDIKSAVQGPEGKNIEFAYLDGLDVEHLDAGDFIFADAEVMLSDSPPSNNDIEQLINITPDFDHSARDYETAFSLPKVPQLLTHTLTASPC</sequence>
<comment type="similarity">
    <text evidence="5">Belongs to the peptidase S8 family.</text>
</comment>
<dbReference type="PROSITE" id="PS00138">
    <property type="entry name" value="SUBTILASE_SER"/>
    <property type="match status" value="1"/>
</dbReference>
<feature type="domain" description="P/Homo B" evidence="7">
    <location>
        <begin position="1263"/>
        <end position="1412"/>
    </location>
</feature>
<dbReference type="PANTHER" id="PTHR42884">
    <property type="entry name" value="PROPROTEIN CONVERTASE SUBTILISIN/KEXIN-RELATED"/>
    <property type="match status" value="1"/>
</dbReference>
<dbReference type="GO" id="GO:0005509">
    <property type="term" value="F:calcium ion binding"/>
    <property type="evidence" value="ECO:0007669"/>
    <property type="project" value="InterPro"/>
</dbReference>
<evidence type="ECO:0000256" key="6">
    <source>
        <dbReference type="SAM" id="MobiDB-lite"/>
    </source>
</evidence>
<dbReference type="PRINTS" id="PR00313">
    <property type="entry name" value="CABNDNGRPT"/>
</dbReference>
<dbReference type="GO" id="GO:0016485">
    <property type="term" value="P:protein processing"/>
    <property type="evidence" value="ECO:0007669"/>
    <property type="project" value="TreeGrafter"/>
</dbReference>
<dbReference type="GO" id="GO:0005737">
    <property type="term" value="C:cytoplasm"/>
    <property type="evidence" value="ECO:0007669"/>
    <property type="project" value="UniProtKB-ARBA"/>
</dbReference>
<comment type="caution">
    <text evidence="5">Lacks conserved residue(s) required for the propagation of feature annotation.</text>
</comment>
<dbReference type="EMBL" id="CQBM01000015">
    <property type="protein sequence ID" value="CNI63132.1"/>
    <property type="molecule type" value="Genomic_DNA"/>
</dbReference>
<dbReference type="Pfam" id="PF01483">
    <property type="entry name" value="P_proprotein"/>
    <property type="match status" value="1"/>
</dbReference>
<evidence type="ECO:0000259" key="7">
    <source>
        <dbReference type="PROSITE" id="PS51829"/>
    </source>
</evidence>
<dbReference type="SUPFAM" id="SSF51120">
    <property type="entry name" value="beta-Roll"/>
    <property type="match status" value="2"/>
</dbReference>
<dbReference type="PROSITE" id="PS51892">
    <property type="entry name" value="SUBTILASE"/>
    <property type="match status" value="1"/>
</dbReference>
<evidence type="ECO:0000256" key="2">
    <source>
        <dbReference type="ARBA" id="ARBA00022801"/>
    </source>
</evidence>
<dbReference type="InterPro" id="IPR002884">
    <property type="entry name" value="P_dom"/>
</dbReference>
<feature type="region of interest" description="Disordered" evidence="6">
    <location>
        <begin position="1345"/>
        <end position="1364"/>
    </location>
</feature>
<evidence type="ECO:0000256" key="5">
    <source>
        <dbReference type="PROSITE-ProRule" id="PRU01240"/>
    </source>
</evidence>